<dbReference type="AlphaFoldDB" id="A0AAQ3NVZ0"/>
<name>A0AAQ3NVZ0_VIGMU</name>
<protein>
    <submittedName>
        <fullName evidence="1">Uncharacterized protein</fullName>
    </submittedName>
</protein>
<evidence type="ECO:0000313" key="2">
    <source>
        <dbReference type="Proteomes" id="UP001374535"/>
    </source>
</evidence>
<dbReference type="EMBL" id="CP144697">
    <property type="protein sequence ID" value="WVZ16032.1"/>
    <property type="molecule type" value="Genomic_DNA"/>
</dbReference>
<dbReference type="Gene3D" id="1.10.510.10">
    <property type="entry name" value="Transferase(Phosphotransferase) domain 1"/>
    <property type="match status" value="1"/>
</dbReference>
<evidence type="ECO:0000313" key="1">
    <source>
        <dbReference type="EMBL" id="WVZ16032.1"/>
    </source>
</evidence>
<proteinExistence type="predicted"/>
<reference evidence="1 2" key="1">
    <citation type="journal article" date="2023" name="Life. Sci Alliance">
        <title>Evolutionary insights into 3D genome organization and epigenetic landscape of Vigna mungo.</title>
        <authorList>
            <person name="Junaid A."/>
            <person name="Singh B."/>
            <person name="Bhatia S."/>
        </authorList>
    </citation>
    <scope>NUCLEOTIDE SEQUENCE [LARGE SCALE GENOMIC DNA]</scope>
    <source>
        <strain evidence="1">Urdbean</strain>
    </source>
</reference>
<keyword evidence="2" id="KW-1185">Reference proteome</keyword>
<dbReference type="SUPFAM" id="SSF56112">
    <property type="entry name" value="Protein kinase-like (PK-like)"/>
    <property type="match status" value="1"/>
</dbReference>
<organism evidence="1 2">
    <name type="scientific">Vigna mungo</name>
    <name type="common">Black gram</name>
    <name type="synonym">Phaseolus mungo</name>
    <dbReference type="NCBI Taxonomy" id="3915"/>
    <lineage>
        <taxon>Eukaryota</taxon>
        <taxon>Viridiplantae</taxon>
        <taxon>Streptophyta</taxon>
        <taxon>Embryophyta</taxon>
        <taxon>Tracheophyta</taxon>
        <taxon>Spermatophyta</taxon>
        <taxon>Magnoliopsida</taxon>
        <taxon>eudicotyledons</taxon>
        <taxon>Gunneridae</taxon>
        <taxon>Pentapetalae</taxon>
        <taxon>rosids</taxon>
        <taxon>fabids</taxon>
        <taxon>Fabales</taxon>
        <taxon>Fabaceae</taxon>
        <taxon>Papilionoideae</taxon>
        <taxon>50 kb inversion clade</taxon>
        <taxon>NPAAA clade</taxon>
        <taxon>indigoferoid/millettioid clade</taxon>
        <taxon>Phaseoleae</taxon>
        <taxon>Vigna</taxon>
    </lineage>
</organism>
<dbReference type="InterPro" id="IPR011009">
    <property type="entry name" value="Kinase-like_dom_sf"/>
</dbReference>
<gene>
    <name evidence="1" type="ORF">V8G54_013598</name>
</gene>
<sequence length="162" mass="18370">MQHNKNSELKPLQSDLMLMNFFHCVAATFVHSFTDFDFNTRVDFSAPPIYDYYNESAVITEFNIQAFEIDDGSDFSTIVDFNVDFQTSTTYTRLSVVAAAGKCKEESTKRMGRLGGIYTLPSHLSPSAMDLIPGMLVVDPMRRMTIPEIRQHPCSKLVFHVI</sequence>
<dbReference type="Proteomes" id="UP001374535">
    <property type="component" value="Chromosome 4"/>
</dbReference>
<accession>A0AAQ3NVZ0</accession>